<protein>
    <submittedName>
        <fullName evidence="2">Uncharacterized protein</fullName>
    </submittedName>
</protein>
<keyword evidence="1" id="KW-0472">Membrane</keyword>
<keyword evidence="1" id="KW-0812">Transmembrane</keyword>
<name>A0AAV3PN22_LITER</name>
<organism evidence="2 3">
    <name type="scientific">Lithospermum erythrorhizon</name>
    <name type="common">Purple gromwell</name>
    <name type="synonym">Lithospermum officinale var. erythrorhizon</name>
    <dbReference type="NCBI Taxonomy" id="34254"/>
    <lineage>
        <taxon>Eukaryota</taxon>
        <taxon>Viridiplantae</taxon>
        <taxon>Streptophyta</taxon>
        <taxon>Embryophyta</taxon>
        <taxon>Tracheophyta</taxon>
        <taxon>Spermatophyta</taxon>
        <taxon>Magnoliopsida</taxon>
        <taxon>eudicotyledons</taxon>
        <taxon>Gunneridae</taxon>
        <taxon>Pentapetalae</taxon>
        <taxon>asterids</taxon>
        <taxon>lamiids</taxon>
        <taxon>Boraginales</taxon>
        <taxon>Boraginaceae</taxon>
        <taxon>Boraginoideae</taxon>
        <taxon>Lithospermeae</taxon>
        <taxon>Lithospermum</taxon>
    </lineage>
</organism>
<accession>A0AAV3PN22</accession>
<feature type="transmembrane region" description="Helical" evidence="1">
    <location>
        <begin position="6"/>
        <end position="27"/>
    </location>
</feature>
<dbReference type="EMBL" id="BAABME010033340">
    <property type="protein sequence ID" value="GAA0152581.1"/>
    <property type="molecule type" value="Genomic_DNA"/>
</dbReference>
<evidence type="ECO:0000256" key="1">
    <source>
        <dbReference type="SAM" id="Phobius"/>
    </source>
</evidence>
<dbReference type="Proteomes" id="UP001454036">
    <property type="component" value="Unassembled WGS sequence"/>
</dbReference>
<sequence>MGKGIVHHLFWIIGYAILVAIIGLLEWRLMKFLIVQFDHFTTLHVKEIINLILCIFFFIILMFVVVVPLYAFFGDCQNICKAITAGKQRNPSSELVIEEGQRTVVQEHLW</sequence>
<proteinExistence type="predicted"/>
<evidence type="ECO:0000313" key="2">
    <source>
        <dbReference type="EMBL" id="GAA0152581.1"/>
    </source>
</evidence>
<keyword evidence="1" id="KW-1133">Transmembrane helix</keyword>
<keyword evidence="3" id="KW-1185">Reference proteome</keyword>
<dbReference type="AlphaFoldDB" id="A0AAV3PN22"/>
<comment type="caution">
    <text evidence="2">The sequence shown here is derived from an EMBL/GenBank/DDBJ whole genome shotgun (WGS) entry which is preliminary data.</text>
</comment>
<evidence type="ECO:0000313" key="3">
    <source>
        <dbReference type="Proteomes" id="UP001454036"/>
    </source>
</evidence>
<feature type="transmembrane region" description="Helical" evidence="1">
    <location>
        <begin position="48"/>
        <end position="73"/>
    </location>
</feature>
<reference evidence="2 3" key="1">
    <citation type="submission" date="2024-01" db="EMBL/GenBank/DDBJ databases">
        <title>The complete chloroplast genome sequence of Lithospermum erythrorhizon: insights into the phylogenetic relationship among Boraginaceae species and the maternal lineages of purple gromwells.</title>
        <authorList>
            <person name="Okada T."/>
            <person name="Watanabe K."/>
        </authorList>
    </citation>
    <scope>NUCLEOTIDE SEQUENCE [LARGE SCALE GENOMIC DNA]</scope>
</reference>
<gene>
    <name evidence="2" type="ORF">LIER_43185</name>
</gene>